<dbReference type="Proteomes" id="UP000799772">
    <property type="component" value="Unassembled WGS sequence"/>
</dbReference>
<name>A0A9P4I355_9PEZI</name>
<dbReference type="AlphaFoldDB" id="A0A9P4I355"/>
<evidence type="ECO:0000313" key="1">
    <source>
        <dbReference type="EMBL" id="KAF2094191.1"/>
    </source>
</evidence>
<evidence type="ECO:0000313" key="2">
    <source>
        <dbReference type="Proteomes" id="UP000799772"/>
    </source>
</evidence>
<comment type="caution">
    <text evidence="1">The sequence shown here is derived from an EMBL/GenBank/DDBJ whole genome shotgun (WGS) entry which is preliminary data.</text>
</comment>
<protein>
    <submittedName>
        <fullName evidence="1">Uncharacterized protein</fullName>
    </submittedName>
</protein>
<organism evidence="1 2">
    <name type="scientific">Rhizodiscina lignyota</name>
    <dbReference type="NCBI Taxonomy" id="1504668"/>
    <lineage>
        <taxon>Eukaryota</taxon>
        <taxon>Fungi</taxon>
        <taxon>Dikarya</taxon>
        <taxon>Ascomycota</taxon>
        <taxon>Pezizomycotina</taxon>
        <taxon>Dothideomycetes</taxon>
        <taxon>Pleosporomycetidae</taxon>
        <taxon>Aulographales</taxon>
        <taxon>Rhizodiscinaceae</taxon>
        <taxon>Rhizodiscina</taxon>
    </lineage>
</organism>
<keyword evidence="2" id="KW-1185">Reference proteome</keyword>
<proteinExistence type="predicted"/>
<accession>A0A9P4I355</accession>
<gene>
    <name evidence="1" type="ORF">NA57DRAFT_60825</name>
</gene>
<dbReference type="EMBL" id="ML978135">
    <property type="protein sequence ID" value="KAF2094191.1"/>
    <property type="molecule type" value="Genomic_DNA"/>
</dbReference>
<reference evidence="1" key="1">
    <citation type="journal article" date="2020" name="Stud. Mycol.">
        <title>101 Dothideomycetes genomes: a test case for predicting lifestyles and emergence of pathogens.</title>
        <authorList>
            <person name="Haridas S."/>
            <person name="Albert R."/>
            <person name="Binder M."/>
            <person name="Bloem J."/>
            <person name="Labutti K."/>
            <person name="Salamov A."/>
            <person name="Andreopoulos B."/>
            <person name="Baker S."/>
            <person name="Barry K."/>
            <person name="Bills G."/>
            <person name="Bluhm B."/>
            <person name="Cannon C."/>
            <person name="Castanera R."/>
            <person name="Culley D."/>
            <person name="Daum C."/>
            <person name="Ezra D."/>
            <person name="Gonzalez J."/>
            <person name="Henrissat B."/>
            <person name="Kuo A."/>
            <person name="Liang C."/>
            <person name="Lipzen A."/>
            <person name="Lutzoni F."/>
            <person name="Magnuson J."/>
            <person name="Mondo S."/>
            <person name="Nolan M."/>
            <person name="Ohm R."/>
            <person name="Pangilinan J."/>
            <person name="Park H.-J."/>
            <person name="Ramirez L."/>
            <person name="Alfaro M."/>
            <person name="Sun H."/>
            <person name="Tritt A."/>
            <person name="Yoshinaga Y."/>
            <person name="Zwiers L.-H."/>
            <person name="Turgeon B."/>
            <person name="Goodwin S."/>
            <person name="Spatafora J."/>
            <person name="Crous P."/>
            <person name="Grigoriev I."/>
        </authorList>
    </citation>
    <scope>NUCLEOTIDE SEQUENCE</scope>
    <source>
        <strain evidence="1">CBS 133067</strain>
    </source>
</reference>
<sequence length="250" mass="28729">MLLSKLPAELRGQVYDYCSPGTDLLVLTDHSRKGEETLVVELQNIISLAHIDRQTRVDVLSYLFHNRTIFIKPRDLRWFLTFFDRTVIHHLKHINIVELSSGLWAEPREALNGVSALASLSRDGGTFRRLTLSQNPWRAWHFPPDVEFEGDSNLEALKLLDLPFIRAILDIPNLKYFELKSGDPLGLRASVVEDPAVSDLRITLQQVMRELLNAEQSDDAYRRLDGRTSRTAKSATAWYWMMNRREGEGN</sequence>